<evidence type="ECO:0000256" key="1">
    <source>
        <dbReference type="SAM" id="Phobius"/>
    </source>
</evidence>
<keyword evidence="1" id="KW-0812">Transmembrane</keyword>
<organism evidence="2 3">
    <name type="scientific">Halorubrum distributum JCM 13916</name>
    <dbReference type="NCBI Taxonomy" id="1230455"/>
    <lineage>
        <taxon>Archaea</taxon>
        <taxon>Methanobacteriati</taxon>
        <taxon>Methanobacteriota</taxon>
        <taxon>Stenosarchaea group</taxon>
        <taxon>Halobacteria</taxon>
        <taxon>Halobacteriales</taxon>
        <taxon>Haloferacaceae</taxon>
        <taxon>Halorubrum</taxon>
        <taxon>Halorubrum distributum group</taxon>
    </lineage>
</organism>
<keyword evidence="1" id="KW-0472">Membrane</keyword>
<gene>
    <name evidence="2" type="ORF">C462_05228</name>
</gene>
<proteinExistence type="predicted"/>
<dbReference type="Proteomes" id="UP000011528">
    <property type="component" value="Unassembled WGS sequence"/>
</dbReference>
<feature type="transmembrane region" description="Helical" evidence="1">
    <location>
        <begin position="14"/>
        <end position="37"/>
    </location>
</feature>
<dbReference type="AlphaFoldDB" id="M0PSB5"/>
<name>M0PSB5_9EURY</name>
<keyword evidence="1" id="KW-1133">Transmembrane helix</keyword>
<evidence type="ECO:0000313" key="3">
    <source>
        <dbReference type="Proteomes" id="UP000011528"/>
    </source>
</evidence>
<reference evidence="2 3" key="1">
    <citation type="journal article" date="2014" name="PLoS Genet.">
        <title>Phylogenetically driven sequencing of extremely halophilic archaea reveals strategies for static and dynamic osmo-response.</title>
        <authorList>
            <person name="Becker E.A."/>
            <person name="Seitzer P.M."/>
            <person name="Tritt A."/>
            <person name="Larsen D."/>
            <person name="Krusor M."/>
            <person name="Yao A.I."/>
            <person name="Wu D."/>
            <person name="Madern D."/>
            <person name="Eisen J.A."/>
            <person name="Darling A.E."/>
            <person name="Facciotti M.T."/>
        </authorList>
    </citation>
    <scope>NUCLEOTIDE SEQUENCE [LARGE SCALE GENOMIC DNA]</scope>
    <source>
        <strain evidence="2 3">JCM 13916</strain>
    </source>
</reference>
<dbReference type="EMBL" id="AOJJ01000043">
    <property type="protein sequence ID" value="EMA71735.1"/>
    <property type="molecule type" value="Genomic_DNA"/>
</dbReference>
<sequence length="76" mass="8623">MVITHLLSIVLIPIYAYLLFIRGVDGFIPILIFMALITLKYRNKLTGPVPMPVPDNENISYLEFEEKDTSAPERAS</sequence>
<comment type="caution">
    <text evidence="2">The sequence shown here is derived from an EMBL/GenBank/DDBJ whole genome shotgun (WGS) entry which is preliminary data.</text>
</comment>
<protein>
    <submittedName>
        <fullName evidence="2">Uncharacterized protein</fullName>
    </submittedName>
</protein>
<accession>M0PSB5</accession>
<evidence type="ECO:0000313" key="2">
    <source>
        <dbReference type="EMBL" id="EMA71735.1"/>
    </source>
</evidence>